<dbReference type="InterPro" id="IPR036192">
    <property type="entry name" value="Cell_div_ZapA-like_sf"/>
</dbReference>
<sequence>MNDKLTITLNIAGRPCVLTIEREEEEEIRKAAQLINSKIAKYREKYATADPVDFLAVTALQFTVKMLEAERRNDVEPILDEVKKISSRLDEVMKE</sequence>
<evidence type="ECO:0000313" key="2">
    <source>
        <dbReference type="Proteomes" id="UP000270673"/>
    </source>
</evidence>
<protein>
    <submittedName>
        <fullName evidence="1">Cell division protein ZapA</fullName>
    </submittedName>
</protein>
<dbReference type="SUPFAM" id="SSF102829">
    <property type="entry name" value="Cell division protein ZapA-like"/>
    <property type="match status" value="1"/>
</dbReference>
<dbReference type="AlphaFoldDB" id="A0A3Q9IR05"/>
<keyword evidence="1" id="KW-0132">Cell division</keyword>
<dbReference type="OrthoDB" id="1495773at2"/>
<accession>A0A3Q9IR05</accession>
<dbReference type="GO" id="GO:0051301">
    <property type="term" value="P:cell division"/>
    <property type="evidence" value="ECO:0007669"/>
    <property type="project" value="UniProtKB-KW"/>
</dbReference>
<name>A0A3Q9IR05_9BACT</name>
<proteinExistence type="predicted"/>
<reference evidence="1 2" key="1">
    <citation type="submission" date="2018-10" db="EMBL/GenBank/DDBJ databases">
        <title>Butyricimonas faecalis sp. nov., isolated from human faeces and emended description of the genus Butyricimonas.</title>
        <authorList>
            <person name="Le Roy T."/>
            <person name="Van der Smissen P."/>
            <person name="Paquot A."/>
            <person name="Delzenne N."/>
            <person name="Muccioli G."/>
            <person name="Collet J.-F."/>
            <person name="Cani P.D."/>
        </authorList>
    </citation>
    <scope>NUCLEOTIDE SEQUENCE [LARGE SCALE GENOMIC DNA]</scope>
    <source>
        <strain evidence="1 2">H184</strain>
    </source>
</reference>
<evidence type="ECO:0000313" key="1">
    <source>
        <dbReference type="EMBL" id="AZS29814.1"/>
    </source>
</evidence>
<keyword evidence="2" id="KW-1185">Reference proteome</keyword>
<dbReference type="EMBL" id="CP032819">
    <property type="protein sequence ID" value="AZS29814.1"/>
    <property type="molecule type" value="Genomic_DNA"/>
</dbReference>
<dbReference type="Pfam" id="PF05164">
    <property type="entry name" value="ZapA"/>
    <property type="match status" value="1"/>
</dbReference>
<dbReference type="Proteomes" id="UP000270673">
    <property type="component" value="Chromosome"/>
</dbReference>
<dbReference type="InterPro" id="IPR007838">
    <property type="entry name" value="Cell_div_ZapA-like"/>
</dbReference>
<dbReference type="KEGG" id="buy:D8S85_09810"/>
<dbReference type="RefSeq" id="WP_106480538.1">
    <property type="nucleotide sequence ID" value="NZ_CP032819.1"/>
</dbReference>
<organism evidence="1 2">
    <name type="scientific">Butyricimonas faecalis</name>
    <dbReference type="NCBI Taxonomy" id="2093856"/>
    <lineage>
        <taxon>Bacteria</taxon>
        <taxon>Pseudomonadati</taxon>
        <taxon>Bacteroidota</taxon>
        <taxon>Bacteroidia</taxon>
        <taxon>Bacteroidales</taxon>
        <taxon>Odoribacteraceae</taxon>
        <taxon>Butyricimonas</taxon>
    </lineage>
</organism>
<gene>
    <name evidence="1" type="primary">zapA</name>
    <name evidence="1" type="ORF">D8S85_09810</name>
</gene>
<keyword evidence="1" id="KW-0131">Cell cycle</keyword>